<keyword evidence="10" id="KW-1185">Reference proteome</keyword>
<sequence length="232" mass="26448">MNKIILKLENLNKKYSGNVDNLHIIRDLNLEVNEGDFISILGKSGSGKSTLLNLIGMLDKPDSGKIFIDGEEVEILNEEQLDLVKNKKLGFVFQFHYLLPEFTALENVMLPGLVSDYKNKKRVEERAYELLKEVGMDHRMTHKPMELSGGEKQRVAIARALMNSPKILLMDEPTGNLDEETSEMIHKLLKKINLEKKQTIIVVTHSKELANLSNKKLYLKKGVLDLEENNHI</sequence>
<dbReference type="GO" id="GO:0089705">
    <property type="term" value="P:protein localization to outer membrane"/>
    <property type="evidence" value="ECO:0007669"/>
    <property type="project" value="UniProtKB-ARBA"/>
</dbReference>
<dbReference type="GO" id="GO:0044874">
    <property type="term" value="P:lipoprotein localization to outer membrane"/>
    <property type="evidence" value="ECO:0007669"/>
    <property type="project" value="UniProtKB-ARBA"/>
</dbReference>
<dbReference type="GO" id="GO:0016887">
    <property type="term" value="F:ATP hydrolysis activity"/>
    <property type="evidence" value="ECO:0007669"/>
    <property type="project" value="InterPro"/>
</dbReference>
<dbReference type="InterPro" id="IPR017911">
    <property type="entry name" value="MacB-like_ATP-bd"/>
</dbReference>
<dbReference type="InterPro" id="IPR027417">
    <property type="entry name" value="P-loop_NTPase"/>
</dbReference>
<organism evidence="9 10">
    <name type="scientific">Cetobacterium ceti</name>
    <dbReference type="NCBI Taxonomy" id="180163"/>
    <lineage>
        <taxon>Bacteria</taxon>
        <taxon>Fusobacteriati</taxon>
        <taxon>Fusobacteriota</taxon>
        <taxon>Fusobacteriia</taxon>
        <taxon>Fusobacteriales</taxon>
        <taxon>Fusobacteriaceae</taxon>
        <taxon>Cetobacterium</taxon>
    </lineage>
</organism>
<dbReference type="GO" id="GO:0005524">
    <property type="term" value="F:ATP binding"/>
    <property type="evidence" value="ECO:0007669"/>
    <property type="project" value="UniProtKB-KW"/>
</dbReference>
<evidence type="ECO:0000256" key="7">
    <source>
        <dbReference type="ARBA" id="ARBA00023136"/>
    </source>
</evidence>
<dbReference type="SMART" id="SM00382">
    <property type="entry name" value="AAA"/>
    <property type="match status" value="1"/>
</dbReference>
<dbReference type="PANTHER" id="PTHR42798:SF7">
    <property type="entry name" value="ALPHA-D-RIBOSE 1-METHYLPHOSPHONATE 5-TRIPHOSPHATE SYNTHASE SUBUNIT PHNL"/>
    <property type="match status" value="1"/>
</dbReference>
<reference evidence="9 10" key="1">
    <citation type="submission" date="2017-02" db="EMBL/GenBank/DDBJ databases">
        <authorList>
            <person name="Peterson S.W."/>
        </authorList>
    </citation>
    <scope>NUCLEOTIDE SEQUENCE [LARGE SCALE GENOMIC DNA]</scope>
    <source>
        <strain evidence="9 10">ATCC 700028</strain>
    </source>
</reference>
<keyword evidence="2" id="KW-0813">Transport</keyword>
<keyword evidence="7" id="KW-0472">Membrane</keyword>
<proteinExistence type="inferred from homology"/>
<dbReference type="OrthoDB" id="9802264at2"/>
<keyword evidence="3" id="KW-1003">Cell membrane</keyword>
<comment type="similarity">
    <text evidence="1">Belongs to the ABC transporter superfamily.</text>
</comment>
<dbReference type="PANTHER" id="PTHR42798">
    <property type="entry name" value="LIPOPROTEIN-RELEASING SYSTEM ATP-BINDING PROTEIN LOLD"/>
    <property type="match status" value="1"/>
</dbReference>
<name>A0A1T4KS25_9FUSO</name>
<evidence type="ECO:0000256" key="5">
    <source>
        <dbReference type="ARBA" id="ARBA00022840"/>
    </source>
</evidence>
<dbReference type="SUPFAM" id="SSF52540">
    <property type="entry name" value="P-loop containing nucleoside triphosphate hydrolases"/>
    <property type="match status" value="1"/>
</dbReference>
<keyword evidence="9" id="KW-0449">Lipoprotein</keyword>
<dbReference type="PROSITE" id="PS00211">
    <property type="entry name" value="ABC_TRANSPORTER_1"/>
    <property type="match status" value="1"/>
</dbReference>
<gene>
    <name evidence="9" type="ORF">SAMN02745174_00561</name>
</gene>
<dbReference type="Proteomes" id="UP000191153">
    <property type="component" value="Unassembled WGS sequence"/>
</dbReference>
<keyword evidence="4" id="KW-0547">Nucleotide-binding</keyword>
<dbReference type="InterPro" id="IPR003439">
    <property type="entry name" value="ABC_transporter-like_ATP-bd"/>
</dbReference>
<dbReference type="CDD" id="cd03255">
    <property type="entry name" value="ABC_MJ0796_LolCDE_FtsE"/>
    <property type="match status" value="1"/>
</dbReference>
<evidence type="ECO:0000259" key="8">
    <source>
        <dbReference type="PROSITE" id="PS50893"/>
    </source>
</evidence>
<feature type="domain" description="ABC transporter" evidence="8">
    <location>
        <begin position="6"/>
        <end position="232"/>
    </location>
</feature>
<evidence type="ECO:0000256" key="1">
    <source>
        <dbReference type="ARBA" id="ARBA00005417"/>
    </source>
</evidence>
<dbReference type="InterPro" id="IPR003593">
    <property type="entry name" value="AAA+_ATPase"/>
</dbReference>
<dbReference type="InterPro" id="IPR017871">
    <property type="entry name" value="ABC_transporter-like_CS"/>
</dbReference>
<keyword evidence="5 9" id="KW-0067">ATP-binding</keyword>
<dbReference type="Pfam" id="PF00005">
    <property type="entry name" value="ABC_tran"/>
    <property type="match status" value="1"/>
</dbReference>
<dbReference type="AlphaFoldDB" id="A0A1T4KS25"/>
<evidence type="ECO:0000256" key="3">
    <source>
        <dbReference type="ARBA" id="ARBA00022475"/>
    </source>
</evidence>
<evidence type="ECO:0000256" key="4">
    <source>
        <dbReference type="ARBA" id="ARBA00022741"/>
    </source>
</evidence>
<dbReference type="RefSeq" id="WP_078693088.1">
    <property type="nucleotide sequence ID" value="NZ_FUWX01000005.1"/>
</dbReference>
<evidence type="ECO:0000256" key="6">
    <source>
        <dbReference type="ARBA" id="ARBA00022967"/>
    </source>
</evidence>
<evidence type="ECO:0000313" key="9">
    <source>
        <dbReference type="EMBL" id="SJZ45239.1"/>
    </source>
</evidence>
<dbReference type="Gene3D" id="3.40.50.300">
    <property type="entry name" value="P-loop containing nucleotide triphosphate hydrolases"/>
    <property type="match status" value="1"/>
</dbReference>
<dbReference type="EMBL" id="FUWX01000005">
    <property type="protein sequence ID" value="SJZ45239.1"/>
    <property type="molecule type" value="Genomic_DNA"/>
</dbReference>
<dbReference type="FunFam" id="3.40.50.300:FF:000230">
    <property type="entry name" value="Lipoprotein-releasing system ATP-binding protein LolD"/>
    <property type="match status" value="1"/>
</dbReference>
<dbReference type="STRING" id="180163.SAMN02745174_00561"/>
<evidence type="ECO:0000313" key="10">
    <source>
        <dbReference type="Proteomes" id="UP000191153"/>
    </source>
</evidence>
<keyword evidence="6" id="KW-1278">Translocase</keyword>
<evidence type="ECO:0000256" key="2">
    <source>
        <dbReference type="ARBA" id="ARBA00022448"/>
    </source>
</evidence>
<protein>
    <submittedName>
        <fullName evidence="9">Lipoprotein-releasing system ATP-binding protein</fullName>
    </submittedName>
</protein>
<accession>A0A1T4KS25</accession>
<dbReference type="PROSITE" id="PS50893">
    <property type="entry name" value="ABC_TRANSPORTER_2"/>
    <property type="match status" value="1"/>
</dbReference>